<evidence type="ECO:0000256" key="2">
    <source>
        <dbReference type="ARBA" id="ARBA00023295"/>
    </source>
</evidence>
<protein>
    <submittedName>
        <fullName evidence="5">Beta-galactosidase</fullName>
        <ecNumber evidence="5">3.2.1.23</ecNumber>
    </submittedName>
</protein>
<dbReference type="GO" id="GO:0005975">
    <property type="term" value="P:carbohydrate metabolic process"/>
    <property type="evidence" value="ECO:0007669"/>
    <property type="project" value="InterPro"/>
</dbReference>
<dbReference type="InterPro" id="IPR013529">
    <property type="entry name" value="Glyco_hydro_42_N"/>
</dbReference>
<dbReference type="InterPro" id="IPR017853">
    <property type="entry name" value="GH"/>
</dbReference>
<comment type="caution">
    <text evidence="5">The sequence shown here is derived from an EMBL/GenBank/DDBJ whole genome shotgun (WGS) entry which is preliminary data.</text>
</comment>
<evidence type="ECO:0000256" key="1">
    <source>
        <dbReference type="ARBA" id="ARBA00022801"/>
    </source>
</evidence>
<keyword evidence="2 5" id="KW-0326">Glycosidase</keyword>
<dbReference type="GO" id="GO:0009341">
    <property type="term" value="C:beta-galactosidase complex"/>
    <property type="evidence" value="ECO:0007669"/>
    <property type="project" value="InterPro"/>
</dbReference>
<dbReference type="RefSeq" id="WP_072067618.1">
    <property type="nucleotide sequence ID" value="NZ_CP183042.1"/>
</dbReference>
<proteinExistence type="predicted"/>
<accession>A0AAW4SIY5</accession>
<dbReference type="SUPFAM" id="SSF51445">
    <property type="entry name" value="(Trans)glycosidases"/>
    <property type="match status" value="1"/>
</dbReference>
<evidence type="ECO:0000313" key="6">
    <source>
        <dbReference type="EMBL" id="MCA4705408.1"/>
    </source>
</evidence>
<dbReference type="GO" id="GO:0004565">
    <property type="term" value="F:beta-galactosidase activity"/>
    <property type="evidence" value="ECO:0007669"/>
    <property type="project" value="UniProtKB-EC"/>
</dbReference>
<dbReference type="AlphaFoldDB" id="A0AAW4SIY5"/>
<evidence type="ECO:0000313" key="5">
    <source>
        <dbReference type="EMBL" id="MCA4522631.1"/>
    </source>
</evidence>
<dbReference type="Proteomes" id="UP001197958">
    <property type="component" value="Unassembled WGS sequence"/>
</dbReference>
<name>A0AAW4SIY5_9BACE</name>
<dbReference type="EC" id="3.2.1.23" evidence="5"/>
<dbReference type="Pfam" id="PF02449">
    <property type="entry name" value="Glyco_hydro_42"/>
    <property type="match status" value="1"/>
</dbReference>
<evidence type="ECO:0000313" key="7">
    <source>
        <dbReference type="Proteomes" id="UP001197958"/>
    </source>
</evidence>
<dbReference type="EMBL" id="JAIWWW010000009">
    <property type="protein sequence ID" value="MCA4522631.1"/>
    <property type="molecule type" value="Genomic_DNA"/>
</dbReference>
<organism evidence="5 7">
    <name type="scientific">Bacteroides xylanisolvens</name>
    <dbReference type="NCBI Taxonomy" id="371601"/>
    <lineage>
        <taxon>Bacteria</taxon>
        <taxon>Pseudomonadati</taxon>
        <taxon>Bacteroidota</taxon>
        <taxon>Bacteroidia</taxon>
        <taxon>Bacteroidales</taxon>
        <taxon>Bacteroidaceae</taxon>
        <taxon>Bacteroides</taxon>
    </lineage>
</organism>
<dbReference type="EMBL" id="JAIWYE010000031">
    <property type="protein sequence ID" value="MCA4705408.1"/>
    <property type="molecule type" value="Genomic_DNA"/>
</dbReference>
<sequence>MSLKITSVKSFAFLGFLSVAFNASADIYYSNTDAWAESLSYASKEDEASDKIKELRKLIAKAKKTGVNTLKEETALRTAEIFMGYATWDENNVDANVKHFSLVTRYKKEPEKYAKLLPDFERQEIIEMMNSSIAELDAVMKGELKRLPTPVVDWTKVKVDKDMLVYEGKPVFLADWTWKPRIKEYIEYHGDLDGFFLTNGNVINDKGDISPKVLKELQERDDGSIGFVFLNHSNFPKWAEKKDPTVKDGPGIKYTMYDINHPLARQVNSDLIKGTVPYMAGKQYTELGYMLCNEPHWNSIEKTWASAPISEYAYEEFRKWLRNKHGNIGELNKLWGTSYKDFASVNGPRIMKESMQGSPMYFDFMAFNMDRVTEWFSFLKNEIRKYDPQAKTHIKIMPNLWSDNKRDSGIDLEALTRNSEIIGNDASSCGAWMWGKPKFWEKNYAFDWVEICMAYDFMKSVSPDKVMFNTEGHMLSTGKYRDLYQTKEYARGNYWLATIHGLTATQTWYWCRREDGSSRKNSDSNGYAGSNNHQPRIVNEVHATMIDLNSVSDYIMSFQRQRKPLRIFYTKASSINKPAHMNDVFSIYEKLNFSGLPIGFATEGILKNNPHEWDAIVIYKTPYAFKSDIEIIQKYLDEGGTVIMDSESFKTDEYGRKMDLTLKQGKGRLIVVSTLNEMKNKALAAVKSNKGMPAISIAETNDRNMPGCEWRVIAKDKDKDKYIVNIVNIGKSDATVSMSAAKGNIKSVSEVLTGLKSATQIVMKPNEVQLLEVSLE</sequence>
<keyword evidence="3" id="KW-0732">Signal</keyword>
<feature type="domain" description="Glycoside hydrolase family 42 N-terminal" evidence="4">
    <location>
        <begin position="309"/>
        <end position="519"/>
    </location>
</feature>
<dbReference type="Proteomes" id="UP001198461">
    <property type="component" value="Unassembled WGS sequence"/>
</dbReference>
<keyword evidence="1 5" id="KW-0378">Hydrolase</keyword>
<reference evidence="5" key="1">
    <citation type="submission" date="2023-08" db="EMBL/GenBank/DDBJ databases">
        <title>Mucin Metabolism Genes Underlie the Key Renovations of Bacteroides xylanisolvens Genomes in Captive Great Apes.</title>
        <authorList>
            <person name="Nishida A.H."/>
        </authorList>
    </citation>
    <scope>NUCLEOTIDE SEQUENCE</scope>
    <source>
        <strain evidence="6">P13.H9</strain>
        <strain evidence="5">P19.10B</strain>
    </source>
</reference>
<dbReference type="Gene3D" id="3.20.20.80">
    <property type="entry name" value="Glycosidases"/>
    <property type="match status" value="1"/>
</dbReference>
<evidence type="ECO:0000259" key="4">
    <source>
        <dbReference type="Pfam" id="PF02449"/>
    </source>
</evidence>
<feature type="chain" id="PRO_5043296001" evidence="3">
    <location>
        <begin position="26"/>
        <end position="776"/>
    </location>
</feature>
<feature type="signal peptide" evidence="3">
    <location>
        <begin position="1"/>
        <end position="25"/>
    </location>
</feature>
<evidence type="ECO:0000256" key="3">
    <source>
        <dbReference type="SAM" id="SignalP"/>
    </source>
</evidence>
<gene>
    <name evidence="6" type="ORF">LD004_17535</name>
    <name evidence="5" type="ORF">LDZ35_05320</name>
</gene>